<evidence type="ECO:0000313" key="3">
    <source>
        <dbReference type="EMBL" id="KAK0726088.1"/>
    </source>
</evidence>
<dbReference type="InterPro" id="IPR018392">
    <property type="entry name" value="LysM"/>
</dbReference>
<feature type="domain" description="LysM" evidence="2">
    <location>
        <begin position="44"/>
        <end position="88"/>
    </location>
</feature>
<dbReference type="Gene3D" id="3.10.350.10">
    <property type="entry name" value="LysM domain"/>
    <property type="match status" value="1"/>
</dbReference>
<sequence>MQSLATILLAALPLLNMALAAPTAEPAPEVLEVRQGSHPRECQNGYRVVAGDYCWLIATSHGMTLEQFLNKNPGLICDNLPIGALVCL</sequence>
<reference evidence="3" key="1">
    <citation type="submission" date="2023-06" db="EMBL/GenBank/DDBJ databases">
        <title>Genome-scale phylogeny and comparative genomics of the fungal order Sordariales.</title>
        <authorList>
            <consortium name="Lawrence Berkeley National Laboratory"/>
            <person name="Hensen N."/>
            <person name="Bonometti L."/>
            <person name="Westerberg I."/>
            <person name="Brannstrom I.O."/>
            <person name="Guillou S."/>
            <person name="Cros-Aarteil S."/>
            <person name="Calhoun S."/>
            <person name="Haridas S."/>
            <person name="Kuo A."/>
            <person name="Mondo S."/>
            <person name="Pangilinan J."/>
            <person name="Riley R."/>
            <person name="Labutti K."/>
            <person name="Andreopoulos B."/>
            <person name="Lipzen A."/>
            <person name="Chen C."/>
            <person name="Yanf M."/>
            <person name="Daum C."/>
            <person name="Ng V."/>
            <person name="Clum A."/>
            <person name="Steindorff A."/>
            <person name="Ohm R."/>
            <person name="Martin F."/>
            <person name="Silar P."/>
            <person name="Natvig D."/>
            <person name="Lalanne C."/>
            <person name="Gautier V."/>
            <person name="Ament-Velasquez S.L."/>
            <person name="Kruys A."/>
            <person name="Hutchinson M.I."/>
            <person name="Powell A.J."/>
            <person name="Barry K."/>
            <person name="Miller A.N."/>
            <person name="Grigoriev I.V."/>
            <person name="Debuchy R."/>
            <person name="Gladieux P."/>
            <person name="Thoren M.H."/>
            <person name="Johannesson H."/>
        </authorList>
    </citation>
    <scope>NUCLEOTIDE SEQUENCE</scope>
    <source>
        <strain evidence="3">SMH4607-1</strain>
    </source>
</reference>
<organism evidence="3 4">
    <name type="scientific">Lasiosphaeris hirsuta</name>
    <dbReference type="NCBI Taxonomy" id="260670"/>
    <lineage>
        <taxon>Eukaryota</taxon>
        <taxon>Fungi</taxon>
        <taxon>Dikarya</taxon>
        <taxon>Ascomycota</taxon>
        <taxon>Pezizomycotina</taxon>
        <taxon>Sordariomycetes</taxon>
        <taxon>Sordariomycetidae</taxon>
        <taxon>Sordariales</taxon>
        <taxon>Lasiosphaeriaceae</taxon>
        <taxon>Lasiosphaeris</taxon>
    </lineage>
</organism>
<feature type="signal peptide" evidence="1">
    <location>
        <begin position="1"/>
        <end position="20"/>
    </location>
</feature>
<dbReference type="EMBL" id="JAUKUA010000002">
    <property type="protein sequence ID" value="KAK0726088.1"/>
    <property type="molecule type" value="Genomic_DNA"/>
</dbReference>
<accession>A0AA40B1R6</accession>
<dbReference type="AlphaFoldDB" id="A0AA40B1R6"/>
<dbReference type="Pfam" id="PF01476">
    <property type="entry name" value="LysM"/>
    <property type="match status" value="1"/>
</dbReference>
<dbReference type="InterPro" id="IPR036779">
    <property type="entry name" value="LysM_dom_sf"/>
</dbReference>
<dbReference type="Proteomes" id="UP001172102">
    <property type="component" value="Unassembled WGS sequence"/>
</dbReference>
<gene>
    <name evidence="3" type="ORF">B0H67DRAFT_681264</name>
</gene>
<evidence type="ECO:0000259" key="2">
    <source>
        <dbReference type="PROSITE" id="PS51782"/>
    </source>
</evidence>
<protein>
    <recommendedName>
        <fullName evidence="2">LysM domain-containing protein</fullName>
    </recommendedName>
</protein>
<feature type="chain" id="PRO_5041463127" description="LysM domain-containing protein" evidence="1">
    <location>
        <begin position="21"/>
        <end position="88"/>
    </location>
</feature>
<dbReference type="SUPFAM" id="SSF54106">
    <property type="entry name" value="LysM domain"/>
    <property type="match status" value="1"/>
</dbReference>
<evidence type="ECO:0000256" key="1">
    <source>
        <dbReference type="SAM" id="SignalP"/>
    </source>
</evidence>
<evidence type="ECO:0000313" key="4">
    <source>
        <dbReference type="Proteomes" id="UP001172102"/>
    </source>
</evidence>
<dbReference type="PROSITE" id="PS51782">
    <property type="entry name" value="LYSM"/>
    <property type="match status" value="1"/>
</dbReference>
<name>A0AA40B1R6_9PEZI</name>
<keyword evidence="4" id="KW-1185">Reference proteome</keyword>
<keyword evidence="1" id="KW-0732">Signal</keyword>
<comment type="caution">
    <text evidence="3">The sequence shown here is derived from an EMBL/GenBank/DDBJ whole genome shotgun (WGS) entry which is preliminary data.</text>
</comment>
<proteinExistence type="predicted"/>
<dbReference type="CDD" id="cd00118">
    <property type="entry name" value="LysM"/>
    <property type="match status" value="1"/>
</dbReference>